<dbReference type="OrthoDB" id="1645589at2"/>
<dbReference type="GO" id="GO:0016857">
    <property type="term" value="F:racemase and epimerase activity, acting on carbohydrates and derivatives"/>
    <property type="evidence" value="ECO:0007669"/>
    <property type="project" value="InterPro"/>
</dbReference>
<gene>
    <name evidence="3" type="ORF">FZC34_01400</name>
</gene>
<dbReference type="KEGG" id="cpri:FZC34_01400"/>
<name>A0A5C0UG00_9PROT</name>
<keyword evidence="4" id="KW-1185">Reference proteome</keyword>
<dbReference type="GO" id="GO:0005975">
    <property type="term" value="P:carbohydrate metabolic process"/>
    <property type="evidence" value="ECO:0007669"/>
    <property type="project" value="InterPro"/>
</dbReference>
<reference evidence="3 4" key="1">
    <citation type="submission" date="2019-08" db="EMBL/GenBank/DDBJ databases">
        <title>Highly reduced genomes of protist endosymbionts show evolutionary convergence.</title>
        <authorList>
            <person name="George E."/>
            <person name="Husnik F."/>
            <person name="Tashyreva D."/>
            <person name="Prokopchuk G."/>
            <person name="Horak A."/>
            <person name="Kwong W.K."/>
            <person name="Lukes J."/>
            <person name="Keeling P.J."/>
        </authorList>
    </citation>
    <scope>NUCLEOTIDE SEQUENCE [LARGE SCALE GENOMIC DNA]</scope>
    <source>
        <strain evidence="3">1604LC</strain>
    </source>
</reference>
<protein>
    <recommendedName>
        <fullName evidence="5">Ribulose-phosphate 3-epimerase</fullName>
    </recommendedName>
</protein>
<evidence type="ECO:0000256" key="2">
    <source>
        <dbReference type="ARBA" id="ARBA00023235"/>
    </source>
</evidence>
<dbReference type="Gene3D" id="3.20.20.70">
    <property type="entry name" value="Aldolase class I"/>
    <property type="match status" value="1"/>
</dbReference>
<keyword evidence="2" id="KW-0413">Isomerase</keyword>
<evidence type="ECO:0000313" key="4">
    <source>
        <dbReference type="Proteomes" id="UP000325004"/>
    </source>
</evidence>
<proteinExistence type="predicted"/>
<dbReference type="PANTHER" id="PTHR11749">
    <property type="entry name" value="RIBULOSE-5-PHOSPHATE-3-EPIMERASE"/>
    <property type="match status" value="1"/>
</dbReference>
<dbReference type="Proteomes" id="UP000325004">
    <property type="component" value="Chromosome"/>
</dbReference>
<evidence type="ECO:0000313" key="3">
    <source>
        <dbReference type="EMBL" id="QEK38563.1"/>
    </source>
</evidence>
<evidence type="ECO:0000256" key="1">
    <source>
        <dbReference type="ARBA" id="ARBA00022723"/>
    </source>
</evidence>
<dbReference type="GO" id="GO:0046872">
    <property type="term" value="F:metal ion binding"/>
    <property type="evidence" value="ECO:0007669"/>
    <property type="project" value="UniProtKB-KW"/>
</dbReference>
<keyword evidence="1" id="KW-0479">Metal-binding</keyword>
<accession>A0A5C0UG00</accession>
<dbReference type="SUPFAM" id="SSF51366">
    <property type="entry name" value="Ribulose-phoshate binding barrel"/>
    <property type="match status" value="1"/>
</dbReference>
<dbReference type="AlphaFoldDB" id="A0A5C0UG00"/>
<dbReference type="RefSeq" id="WP_148971684.1">
    <property type="nucleotide sequence ID" value="NZ_CP043316.1"/>
</dbReference>
<dbReference type="InterPro" id="IPR013785">
    <property type="entry name" value="Aldolase_TIM"/>
</dbReference>
<dbReference type="InterPro" id="IPR011060">
    <property type="entry name" value="RibuloseP-bd_barrel"/>
</dbReference>
<organism evidence="3 4">
    <name type="scientific">Candidatus Cytomitobacter primus</name>
    <dbReference type="NCBI Taxonomy" id="2066024"/>
    <lineage>
        <taxon>Bacteria</taxon>
        <taxon>Pseudomonadati</taxon>
        <taxon>Pseudomonadota</taxon>
        <taxon>Alphaproteobacteria</taxon>
        <taxon>Holosporales</taxon>
        <taxon>Holosporaceae</taxon>
        <taxon>Candidatus Cytomitobacter</taxon>
    </lineage>
</organism>
<evidence type="ECO:0008006" key="5">
    <source>
        <dbReference type="Google" id="ProtNLM"/>
    </source>
</evidence>
<dbReference type="InterPro" id="IPR000056">
    <property type="entry name" value="Ribul_P_3_epim-like"/>
</dbReference>
<dbReference type="Pfam" id="PF00834">
    <property type="entry name" value="Ribul_P_3_epim"/>
    <property type="match status" value="1"/>
</dbReference>
<dbReference type="EMBL" id="CP043316">
    <property type="protein sequence ID" value="QEK38563.1"/>
    <property type="molecule type" value="Genomic_DNA"/>
</dbReference>
<sequence length="229" mass="26269">MNDKHDYYSQNIHNPNRVEIYPSIFAFQTLNIGNEIKKFDQITSGLHIDIIDGKYANNFGFPIYMIKMIQQYTSKPIHIHAMAFIDTYIGEIIACRPQLVFFHLDSTKNPDQIIEALHNHNIQIGIAISNFGEIEKYNKILQQNIIDRKRINNLLFMTVIPGKCGQKFIDNKTEEIQQLRTAFPQANIILDGGINPNILKLKNINQNINGAVIGSALYKHNITEFSNIL</sequence>